<feature type="signal peptide" evidence="2">
    <location>
        <begin position="1"/>
        <end position="19"/>
    </location>
</feature>
<feature type="chain" id="PRO_5011490435" description="AAA+ family ATPase" evidence="2">
    <location>
        <begin position="20"/>
        <end position="103"/>
    </location>
</feature>
<dbReference type="Proteomes" id="UP000199441">
    <property type="component" value="Unassembled WGS sequence"/>
</dbReference>
<protein>
    <recommendedName>
        <fullName evidence="5">AAA+ family ATPase</fullName>
    </recommendedName>
</protein>
<reference evidence="4" key="1">
    <citation type="submission" date="2016-10" db="EMBL/GenBank/DDBJ databases">
        <authorList>
            <person name="Varghese N."/>
            <person name="Submissions S."/>
        </authorList>
    </citation>
    <scope>NUCLEOTIDE SEQUENCE [LARGE SCALE GENOMIC DNA]</scope>
    <source>
        <strain evidence="4">DSM 26922</strain>
    </source>
</reference>
<name>A0A1H3B2E6_9RHOB</name>
<feature type="region of interest" description="Disordered" evidence="1">
    <location>
        <begin position="77"/>
        <end position="103"/>
    </location>
</feature>
<keyword evidence="4" id="KW-1185">Reference proteome</keyword>
<gene>
    <name evidence="3" type="ORF">SAMN04488001_3029</name>
</gene>
<dbReference type="EMBL" id="FNOI01000006">
    <property type="protein sequence ID" value="SDX36170.1"/>
    <property type="molecule type" value="Genomic_DNA"/>
</dbReference>
<dbReference type="AlphaFoldDB" id="A0A1H3B2E6"/>
<proteinExistence type="predicted"/>
<sequence>MKHLVLITAIAFCPLPAAAQDTSDSFGFGDLAPLAEGFRDLFEGIAEDMMPLMEQLSDKMTDLNAFEAPEVLPNGDILIRRKPEANPAPSPQPKVNPDGSIDL</sequence>
<evidence type="ECO:0000256" key="2">
    <source>
        <dbReference type="SAM" id="SignalP"/>
    </source>
</evidence>
<evidence type="ECO:0008006" key="5">
    <source>
        <dbReference type="Google" id="ProtNLM"/>
    </source>
</evidence>
<evidence type="ECO:0000313" key="3">
    <source>
        <dbReference type="EMBL" id="SDX36170.1"/>
    </source>
</evidence>
<evidence type="ECO:0000313" key="4">
    <source>
        <dbReference type="Proteomes" id="UP000199441"/>
    </source>
</evidence>
<evidence type="ECO:0000256" key="1">
    <source>
        <dbReference type="SAM" id="MobiDB-lite"/>
    </source>
</evidence>
<accession>A0A1H3B2E6</accession>
<dbReference type="RefSeq" id="WP_211664274.1">
    <property type="nucleotide sequence ID" value="NZ_FNOI01000006.1"/>
</dbReference>
<keyword evidence="2" id="KW-0732">Signal</keyword>
<dbReference type="STRING" id="670155.SAMN04488001_3029"/>
<organism evidence="3 4">
    <name type="scientific">Litoreibacter albidus</name>
    <dbReference type="NCBI Taxonomy" id="670155"/>
    <lineage>
        <taxon>Bacteria</taxon>
        <taxon>Pseudomonadati</taxon>
        <taxon>Pseudomonadota</taxon>
        <taxon>Alphaproteobacteria</taxon>
        <taxon>Rhodobacterales</taxon>
        <taxon>Roseobacteraceae</taxon>
        <taxon>Litoreibacter</taxon>
    </lineage>
</organism>